<dbReference type="Proteomes" id="UP000757232">
    <property type="component" value="Unassembled WGS sequence"/>
</dbReference>
<feature type="domain" description="SH3" evidence="7">
    <location>
        <begin position="269"/>
        <end position="326"/>
    </location>
</feature>
<dbReference type="OrthoDB" id="10255128at2759"/>
<dbReference type="PANTHER" id="PTHR14167:SF81">
    <property type="entry name" value="ENDOPHILIN-A"/>
    <property type="match status" value="1"/>
</dbReference>
<accession>A0A9Q5HUU3</accession>
<dbReference type="PROSITE" id="PS50002">
    <property type="entry name" value="SH3"/>
    <property type="match status" value="1"/>
</dbReference>
<proteinExistence type="predicted"/>
<evidence type="ECO:0000313" key="8">
    <source>
        <dbReference type="EMBL" id="OCB86364.1"/>
    </source>
</evidence>
<evidence type="ECO:0000256" key="6">
    <source>
        <dbReference type="SAM" id="MobiDB-lite"/>
    </source>
</evidence>
<dbReference type="PANTHER" id="PTHR14167">
    <property type="entry name" value="SH3 DOMAIN-CONTAINING"/>
    <property type="match status" value="1"/>
</dbReference>
<evidence type="ECO:0000259" key="7">
    <source>
        <dbReference type="PROSITE" id="PS50002"/>
    </source>
</evidence>
<keyword evidence="3" id="KW-0175">Coiled coil</keyword>
<dbReference type="EMBL" id="LNZH02000202">
    <property type="protein sequence ID" value="OCB86364.1"/>
    <property type="molecule type" value="Genomic_DNA"/>
</dbReference>
<feature type="compositionally biased region" description="Low complexity" evidence="6">
    <location>
        <begin position="148"/>
        <end position="159"/>
    </location>
</feature>
<feature type="compositionally biased region" description="Pro residues" evidence="6">
    <location>
        <begin position="122"/>
        <end position="147"/>
    </location>
</feature>
<evidence type="ECO:0000256" key="4">
    <source>
        <dbReference type="ARBA" id="ARBA00023136"/>
    </source>
</evidence>
<dbReference type="PRINTS" id="PR00499">
    <property type="entry name" value="P67PHOX"/>
</dbReference>
<dbReference type="PRINTS" id="PR00452">
    <property type="entry name" value="SH3DOMAIN"/>
</dbReference>
<evidence type="ECO:0000256" key="3">
    <source>
        <dbReference type="ARBA" id="ARBA00023054"/>
    </source>
</evidence>
<feature type="region of interest" description="Disordered" evidence="6">
    <location>
        <begin position="116"/>
        <end position="272"/>
    </location>
</feature>
<keyword evidence="4" id="KW-0472">Membrane</keyword>
<evidence type="ECO:0000256" key="5">
    <source>
        <dbReference type="PROSITE-ProRule" id="PRU00192"/>
    </source>
</evidence>
<dbReference type="InterPro" id="IPR001452">
    <property type="entry name" value="SH3_domain"/>
</dbReference>
<keyword evidence="2 5" id="KW-0728">SH3 domain</keyword>
<dbReference type="SUPFAM" id="SSF50044">
    <property type="entry name" value="SH3-domain"/>
    <property type="match status" value="1"/>
</dbReference>
<sequence>MVFTNLGQHEKQAFFDLLDEYFSSRPELFSSLGGTASGGQTVDANGTHANAAASAVHKALASNPEATANLISSGLRHGSQSSSVKNSPFASAASNPAIANSVGRVAAASLAFQHRNANNASPPAPPAAPARSTPPPPPAPRSMPPALPRRTSSTSTSPPQEYELAQEEEGSPPPPPGRAPIPKKTTSATGLVTRKSIGNIDTSSLGSSVRSMVVKSNDNRPAAPPVPSTFPKRQHNFAPPPARRLTSDSPSAPPARAPRATTPEPEPEPEGEWAEVLYDYDSGEAGDLPLREHARVKIVSRDSEDWWTGELNGKTGLFPASYVRVL</sequence>
<dbReference type="CDD" id="cd00174">
    <property type="entry name" value="SH3"/>
    <property type="match status" value="1"/>
</dbReference>
<dbReference type="InterPro" id="IPR036028">
    <property type="entry name" value="SH3-like_dom_sf"/>
</dbReference>
<evidence type="ECO:0000256" key="2">
    <source>
        <dbReference type="ARBA" id="ARBA00022443"/>
    </source>
</evidence>
<evidence type="ECO:0000256" key="1">
    <source>
        <dbReference type="ARBA" id="ARBA00004170"/>
    </source>
</evidence>
<evidence type="ECO:0000313" key="9">
    <source>
        <dbReference type="Proteomes" id="UP000757232"/>
    </source>
</evidence>
<dbReference type="SMART" id="SM00326">
    <property type="entry name" value="SH3"/>
    <property type="match status" value="1"/>
</dbReference>
<dbReference type="AlphaFoldDB" id="A0A9Q5HUU3"/>
<dbReference type="InterPro" id="IPR050384">
    <property type="entry name" value="Endophilin_SH3RF"/>
</dbReference>
<reference evidence="8" key="1">
    <citation type="submission" date="2016-06" db="EMBL/GenBank/DDBJ databases">
        <title>Draft Genome sequence of the fungus Inonotus baumii.</title>
        <authorList>
            <person name="Zhu H."/>
            <person name="Lin W."/>
        </authorList>
    </citation>
    <scope>NUCLEOTIDE SEQUENCE</scope>
    <source>
        <strain evidence="8">821</strain>
    </source>
</reference>
<gene>
    <name evidence="8" type="ORF">A7U60_g6482</name>
</gene>
<protein>
    <recommendedName>
        <fullName evidence="7">SH3 domain-containing protein</fullName>
    </recommendedName>
</protein>
<comment type="caution">
    <text evidence="8">The sequence shown here is derived from an EMBL/GenBank/DDBJ whole genome shotgun (WGS) entry which is preliminary data.</text>
</comment>
<dbReference type="Gene3D" id="2.30.30.40">
    <property type="entry name" value="SH3 Domains"/>
    <property type="match status" value="1"/>
</dbReference>
<keyword evidence="9" id="KW-1185">Reference proteome</keyword>
<feature type="compositionally biased region" description="Polar residues" evidence="6">
    <location>
        <begin position="199"/>
        <end position="216"/>
    </location>
</feature>
<dbReference type="Pfam" id="PF00018">
    <property type="entry name" value="SH3_1"/>
    <property type="match status" value="1"/>
</dbReference>
<name>A0A9Q5HUU3_SANBA</name>
<comment type="subcellular location">
    <subcellularLocation>
        <location evidence="1">Membrane</location>
        <topology evidence="1">Peripheral membrane protein</topology>
    </subcellularLocation>
</comment>
<organism evidence="8 9">
    <name type="scientific">Sanghuangporus baumii</name>
    <name type="common">Phellinus baumii</name>
    <dbReference type="NCBI Taxonomy" id="108892"/>
    <lineage>
        <taxon>Eukaryota</taxon>
        <taxon>Fungi</taxon>
        <taxon>Dikarya</taxon>
        <taxon>Basidiomycota</taxon>
        <taxon>Agaricomycotina</taxon>
        <taxon>Agaricomycetes</taxon>
        <taxon>Hymenochaetales</taxon>
        <taxon>Hymenochaetaceae</taxon>
        <taxon>Sanghuangporus</taxon>
    </lineage>
</organism>